<evidence type="ECO:0000313" key="1">
    <source>
        <dbReference type="EMBL" id="RIE03745.1"/>
    </source>
</evidence>
<keyword evidence="2" id="KW-1185">Reference proteome</keyword>
<dbReference type="Proteomes" id="UP000266340">
    <property type="component" value="Unassembled WGS sequence"/>
</dbReference>
<name>A0A398CMQ4_9BACL</name>
<proteinExistence type="predicted"/>
<evidence type="ECO:0000313" key="2">
    <source>
        <dbReference type="Proteomes" id="UP000266340"/>
    </source>
</evidence>
<reference evidence="1 2" key="1">
    <citation type="submission" date="2018-09" db="EMBL/GenBank/DDBJ databases">
        <title>Cohnella cavernae sp. nov., isolated from a karst cave.</title>
        <authorList>
            <person name="Zhu H."/>
        </authorList>
    </citation>
    <scope>NUCLEOTIDE SEQUENCE [LARGE SCALE GENOMIC DNA]</scope>
    <source>
        <strain evidence="1 2">K2E09-144</strain>
    </source>
</reference>
<comment type="caution">
    <text evidence="1">The sequence shown here is derived from an EMBL/GenBank/DDBJ whole genome shotgun (WGS) entry which is preliminary data.</text>
</comment>
<sequence length="185" mass="20592">MLLSTLIFPFIWDGSNEADVPIRDRLSNQFTVGRALATANLTPWGKLFKAGKIAMLLVKVGSKGEDVVTGFRTFDELKKVLGSAGENKAWYHIVEQSQVAKYGFSVGDIQNLNNVVAIPSGYSGSVHSKISGFYSSKQPFTNGKTVREWLSGKSFEYQFEFGLQQLKKYGTVEQTSNGWVFKLFE</sequence>
<dbReference type="AlphaFoldDB" id="A0A398CMQ4"/>
<dbReference type="EMBL" id="QXJM01000030">
    <property type="protein sequence ID" value="RIE03745.1"/>
    <property type="molecule type" value="Genomic_DNA"/>
</dbReference>
<accession>A0A398CMQ4</accession>
<gene>
    <name evidence="1" type="ORF">D3H35_09310</name>
</gene>
<organism evidence="1 2">
    <name type="scientific">Cohnella faecalis</name>
    <dbReference type="NCBI Taxonomy" id="2315694"/>
    <lineage>
        <taxon>Bacteria</taxon>
        <taxon>Bacillati</taxon>
        <taxon>Bacillota</taxon>
        <taxon>Bacilli</taxon>
        <taxon>Bacillales</taxon>
        <taxon>Paenibacillaceae</taxon>
        <taxon>Cohnella</taxon>
    </lineage>
</organism>
<protein>
    <submittedName>
        <fullName evidence="1">Uncharacterized protein</fullName>
    </submittedName>
</protein>